<dbReference type="PANTHER" id="PTHR13943:SF31">
    <property type="entry name" value="PHOSPHOLIPASE A AND ACYLTRANSFERASE 3"/>
    <property type="match status" value="1"/>
</dbReference>
<keyword evidence="3" id="KW-0378">Hydrolase</keyword>
<evidence type="ECO:0000256" key="2">
    <source>
        <dbReference type="ARBA" id="ARBA00022679"/>
    </source>
</evidence>
<reference evidence="6" key="2">
    <citation type="submission" date="2025-09" db="UniProtKB">
        <authorList>
            <consortium name="Ensembl"/>
        </authorList>
    </citation>
    <scope>IDENTIFICATION</scope>
</reference>
<evidence type="ECO:0000313" key="7">
    <source>
        <dbReference type="Proteomes" id="UP000694383"/>
    </source>
</evidence>
<comment type="similarity">
    <text evidence="1">Belongs to the H-rev107 family.</text>
</comment>
<dbReference type="GO" id="GO:0005737">
    <property type="term" value="C:cytoplasm"/>
    <property type="evidence" value="ECO:0007669"/>
    <property type="project" value="TreeGrafter"/>
</dbReference>
<dbReference type="PANTHER" id="PTHR13943">
    <property type="entry name" value="HRAS-LIKE SUPPRESSOR - RELATED"/>
    <property type="match status" value="1"/>
</dbReference>
<dbReference type="GO" id="GO:0008970">
    <property type="term" value="F:phospholipase A1 activity"/>
    <property type="evidence" value="ECO:0007669"/>
    <property type="project" value="TreeGrafter"/>
</dbReference>
<dbReference type="Ensembl" id="ENSOSIT00000002814.1">
    <property type="protein sequence ID" value="ENSOSIP00000002621.1"/>
    <property type="gene ID" value="ENSOSIG00000001492.1"/>
</dbReference>
<name>A0A8C8DEE6_9TELE</name>
<evidence type="ECO:0000256" key="1">
    <source>
        <dbReference type="ARBA" id="ARBA00007824"/>
    </source>
</evidence>
<organism evidence="6 7">
    <name type="scientific">Oryzias sinensis</name>
    <name type="common">Chinese medaka</name>
    <dbReference type="NCBI Taxonomy" id="183150"/>
    <lineage>
        <taxon>Eukaryota</taxon>
        <taxon>Metazoa</taxon>
        <taxon>Chordata</taxon>
        <taxon>Craniata</taxon>
        <taxon>Vertebrata</taxon>
        <taxon>Euteleostomi</taxon>
        <taxon>Actinopterygii</taxon>
        <taxon>Neopterygii</taxon>
        <taxon>Teleostei</taxon>
        <taxon>Neoteleostei</taxon>
        <taxon>Acanthomorphata</taxon>
        <taxon>Ovalentaria</taxon>
        <taxon>Atherinomorphae</taxon>
        <taxon>Beloniformes</taxon>
        <taxon>Adrianichthyidae</taxon>
        <taxon>Oryziinae</taxon>
        <taxon>Oryzias</taxon>
    </lineage>
</organism>
<dbReference type="InterPro" id="IPR007053">
    <property type="entry name" value="LRAT_dom"/>
</dbReference>
<evidence type="ECO:0000313" key="6">
    <source>
        <dbReference type="Ensembl" id="ENSOSIP00000002621.1"/>
    </source>
</evidence>
<proteinExistence type="inferred from homology"/>
<keyword evidence="4" id="KW-0443">Lipid metabolism</keyword>
<dbReference type="InterPro" id="IPR051496">
    <property type="entry name" value="H-rev107_PLA/AT"/>
</dbReference>
<feature type="domain" description="LRAT" evidence="5">
    <location>
        <begin position="11"/>
        <end position="127"/>
    </location>
</feature>
<dbReference type="GO" id="GO:0016410">
    <property type="term" value="F:N-acyltransferase activity"/>
    <property type="evidence" value="ECO:0007669"/>
    <property type="project" value="TreeGrafter"/>
</dbReference>
<dbReference type="Proteomes" id="UP000694383">
    <property type="component" value="Unplaced"/>
</dbReference>
<dbReference type="Pfam" id="PF04970">
    <property type="entry name" value="LRAT"/>
    <property type="match status" value="1"/>
</dbReference>
<accession>A0A8C8DEE6</accession>
<keyword evidence="7" id="KW-1185">Reference proteome</keyword>
<dbReference type="GeneTree" id="ENSGT00940000162660"/>
<dbReference type="GO" id="GO:0070292">
    <property type="term" value="P:N-acylphosphatidylethanolamine metabolic process"/>
    <property type="evidence" value="ECO:0007669"/>
    <property type="project" value="TreeGrafter"/>
</dbReference>
<dbReference type="Gene3D" id="3.90.1720.10">
    <property type="entry name" value="endopeptidase domain like (from Nostoc punctiforme)"/>
    <property type="match status" value="1"/>
</dbReference>
<dbReference type="PROSITE" id="PS51934">
    <property type="entry name" value="LRAT"/>
    <property type="match status" value="1"/>
</dbReference>
<dbReference type="AlphaFoldDB" id="A0A8C8DEE6"/>
<keyword evidence="2" id="KW-0808">Transferase</keyword>
<protein>
    <recommendedName>
        <fullName evidence="5">LRAT domain-containing protein</fullName>
    </recommendedName>
</protein>
<sequence>AQPSIWRKTQISEIVRGPYSHWAVCVGNGEVVHFGTPGKNQCSSQTSGSSIDGVGGIVKKEKLEDVAGKDSWRVNNILDEKYKPLPPDEIVKKACSLVEASPTYNLTKYNCEHFATEMRYGIAESSQVQKTVETVATAAAAAAAASVSGVATSVIGGISHGSTY</sequence>
<dbReference type="GO" id="GO:0004623">
    <property type="term" value="F:phospholipase A2 activity"/>
    <property type="evidence" value="ECO:0007669"/>
    <property type="project" value="TreeGrafter"/>
</dbReference>
<evidence type="ECO:0000256" key="3">
    <source>
        <dbReference type="ARBA" id="ARBA00022801"/>
    </source>
</evidence>
<reference evidence="6" key="1">
    <citation type="submission" date="2025-08" db="UniProtKB">
        <authorList>
            <consortium name="Ensembl"/>
        </authorList>
    </citation>
    <scope>IDENTIFICATION</scope>
</reference>
<evidence type="ECO:0000256" key="4">
    <source>
        <dbReference type="ARBA" id="ARBA00023098"/>
    </source>
</evidence>
<evidence type="ECO:0000259" key="5">
    <source>
        <dbReference type="PROSITE" id="PS51934"/>
    </source>
</evidence>